<dbReference type="Pfam" id="PF06179">
    <property type="entry name" value="Med22"/>
    <property type="match status" value="1"/>
</dbReference>
<keyword evidence="7" id="KW-1185">Reference proteome</keyword>
<dbReference type="PANTHER" id="PTHR12434:SF6">
    <property type="entry name" value="MEDIATOR OF RNA POLYMERASE II TRANSCRIPTION SUBUNIT 22"/>
    <property type="match status" value="1"/>
</dbReference>
<comment type="subcellular location">
    <subcellularLocation>
        <location evidence="1">Nucleus</location>
    </subcellularLocation>
</comment>
<evidence type="ECO:0008006" key="8">
    <source>
        <dbReference type="Google" id="ProtNLM"/>
    </source>
</evidence>
<evidence type="ECO:0000256" key="3">
    <source>
        <dbReference type="ARBA" id="ARBA00023163"/>
    </source>
</evidence>
<evidence type="ECO:0000256" key="1">
    <source>
        <dbReference type="ARBA" id="ARBA00004123"/>
    </source>
</evidence>
<reference evidence="6" key="1">
    <citation type="submission" date="2024-02" db="EMBL/GenBank/DDBJ databases">
        <authorList>
            <consortium name="ELIXIR-Norway"/>
            <consortium name="Elixir Norway"/>
        </authorList>
    </citation>
    <scope>NUCLEOTIDE SEQUENCE</scope>
</reference>
<keyword evidence="4" id="KW-0539">Nucleus</keyword>
<dbReference type="Proteomes" id="UP001497512">
    <property type="component" value="Chromosome 4"/>
</dbReference>
<evidence type="ECO:0000313" key="6">
    <source>
        <dbReference type="EMBL" id="CAK9222554.1"/>
    </source>
</evidence>
<sequence length="182" mass="18937">MSKGVGAGGGGGGGGGGGSGSFAGAAAVVAGPTVSAAAQAAQRQRSLLQRADADIGSLLDNFSHLLKAARINDPVRNAQEAFQMEVHAARVVQAADSLLKLVSELKQAAVFSDFLTLNRHINQQIVKFAEQSEETERLLVTIGDEVAECLGDLETHYYSSPHRNLDTLGKMPHNASNEVDGA</sequence>
<keyword evidence="3" id="KW-0804">Transcription</keyword>
<gene>
    <name evidence="6" type="ORF">CSSPTR1EN2_LOCUS16173</name>
</gene>
<dbReference type="PANTHER" id="PTHR12434">
    <property type="entry name" value="MEDIATOR OF RNA POLYMERASE II TRANSCRIPTION SUBUNIT 22"/>
    <property type="match status" value="1"/>
</dbReference>
<feature type="region of interest" description="Disordered" evidence="5">
    <location>
        <begin position="162"/>
        <end position="182"/>
    </location>
</feature>
<keyword evidence="2" id="KW-0805">Transcription regulation</keyword>
<organism evidence="6 7">
    <name type="scientific">Sphagnum troendelagicum</name>
    <dbReference type="NCBI Taxonomy" id="128251"/>
    <lineage>
        <taxon>Eukaryota</taxon>
        <taxon>Viridiplantae</taxon>
        <taxon>Streptophyta</taxon>
        <taxon>Embryophyta</taxon>
        <taxon>Bryophyta</taxon>
        <taxon>Sphagnophytina</taxon>
        <taxon>Sphagnopsida</taxon>
        <taxon>Sphagnales</taxon>
        <taxon>Sphagnaceae</taxon>
        <taxon>Sphagnum</taxon>
    </lineage>
</organism>
<proteinExistence type="predicted"/>
<evidence type="ECO:0000313" key="7">
    <source>
        <dbReference type="Proteomes" id="UP001497512"/>
    </source>
</evidence>
<dbReference type="InterPro" id="IPR009332">
    <property type="entry name" value="Med22"/>
</dbReference>
<dbReference type="EMBL" id="OZ019896">
    <property type="protein sequence ID" value="CAK9222554.1"/>
    <property type="molecule type" value="Genomic_DNA"/>
</dbReference>
<evidence type="ECO:0000256" key="5">
    <source>
        <dbReference type="SAM" id="MobiDB-lite"/>
    </source>
</evidence>
<protein>
    <recommendedName>
        <fullName evidence="8">Mediator of RNA polymerase II transcription subunit 22</fullName>
    </recommendedName>
</protein>
<evidence type="ECO:0000256" key="4">
    <source>
        <dbReference type="ARBA" id="ARBA00023242"/>
    </source>
</evidence>
<evidence type="ECO:0000256" key="2">
    <source>
        <dbReference type="ARBA" id="ARBA00023015"/>
    </source>
</evidence>
<accession>A0ABP0UIH8</accession>
<name>A0ABP0UIH8_9BRYO</name>